<proteinExistence type="predicted"/>
<accession>A0A8T0PRQ2</accession>
<protein>
    <submittedName>
        <fullName evidence="1">Uncharacterized protein</fullName>
    </submittedName>
</protein>
<evidence type="ECO:0000313" key="2">
    <source>
        <dbReference type="Proteomes" id="UP000823388"/>
    </source>
</evidence>
<dbReference type="EMBL" id="CM029051">
    <property type="protein sequence ID" value="KAG2563785.1"/>
    <property type="molecule type" value="Genomic_DNA"/>
</dbReference>
<gene>
    <name evidence="1" type="ORF">PVAP13_8KG362002</name>
</gene>
<organism evidence="1 2">
    <name type="scientific">Panicum virgatum</name>
    <name type="common">Blackwell switchgrass</name>
    <dbReference type="NCBI Taxonomy" id="38727"/>
    <lineage>
        <taxon>Eukaryota</taxon>
        <taxon>Viridiplantae</taxon>
        <taxon>Streptophyta</taxon>
        <taxon>Embryophyta</taxon>
        <taxon>Tracheophyta</taxon>
        <taxon>Spermatophyta</taxon>
        <taxon>Magnoliopsida</taxon>
        <taxon>Liliopsida</taxon>
        <taxon>Poales</taxon>
        <taxon>Poaceae</taxon>
        <taxon>PACMAD clade</taxon>
        <taxon>Panicoideae</taxon>
        <taxon>Panicodae</taxon>
        <taxon>Paniceae</taxon>
        <taxon>Panicinae</taxon>
        <taxon>Panicum</taxon>
        <taxon>Panicum sect. Hiantes</taxon>
    </lineage>
</organism>
<sequence>MLCRVPKDLRKACDKIVPGIGGMIEDDLLYAKVMAKILTPEEMTDWEFSMSFPPDVVLKLQKADAAADDAREQIDCEMFRFIHCSIADLERLPGLKTMWVRKLKAYADRWSRKQLQITGKRCHADVVGAAETSHGADEDSQDASSEGL</sequence>
<dbReference type="Proteomes" id="UP000823388">
    <property type="component" value="Chromosome 8K"/>
</dbReference>
<evidence type="ECO:0000313" key="1">
    <source>
        <dbReference type="EMBL" id="KAG2563785.1"/>
    </source>
</evidence>
<dbReference type="AlphaFoldDB" id="A0A8T0PRQ2"/>
<name>A0A8T0PRQ2_PANVG</name>
<reference evidence="1 2" key="1">
    <citation type="submission" date="2020-05" db="EMBL/GenBank/DDBJ databases">
        <title>WGS assembly of Panicum virgatum.</title>
        <authorList>
            <person name="Lovell J.T."/>
            <person name="Jenkins J."/>
            <person name="Shu S."/>
            <person name="Juenger T.E."/>
            <person name="Schmutz J."/>
        </authorList>
    </citation>
    <scope>NUCLEOTIDE SEQUENCE [LARGE SCALE GENOMIC DNA]</scope>
    <source>
        <strain evidence="2">cv. AP13</strain>
    </source>
</reference>
<comment type="caution">
    <text evidence="1">The sequence shown here is derived from an EMBL/GenBank/DDBJ whole genome shotgun (WGS) entry which is preliminary data.</text>
</comment>
<keyword evidence="2" id="KW-1185">Reference proteome</keyword>